<dbReference type="InParanoid" id="M1DVE4"/>
<dbReference type="Proteomes" id="UP000011115">
    <property type="component" value="Unassembled WGS sequence"/>
</dbReference>
<reference evidence="3" key="2">
    <citation type="submission" date="2015-06" db="UniProtKB">
        <authorList>
            <consortium name="EnsemblPlants"/>
        </authorList>
    </citation>
    <scope>IDENTIFICATION</scope>
    <source>
        <strain evidence="3">DM1-3 516 R44</strain>
    </source>
</reference>
<dbReference type="PANTHER" id="PTHR33180">
    <property type="entry name" value="PHOTOSYSTEM II CP43 REACTION CENTER PROTEIN"/>
    <property type="match status" value="1"/>
</dbReference>
<dbReference type="PANTHER" id="PTHR33180:SF31">
    <property type="entry name" value="POLYPROTEIN PROTEIN"/>
    <property type="match status" value="1"/>
</dbReference>
<feature type="domain" description="Putative plant transposon protein" evidence="2">
    <location>
        <begin position="47"/>
        <end position="104"/>
    </location>
</feature>
<evidence type="ECO:0000313" key="4">
    <source>
        <dbReference type="Proteomes" id="UP000011115"/>
    </source>
</evidence>
<dbReference type="EnsemblPlants" id="PGSC0003DMT400095022">
    <property type="protein sequence ID" value="PGSC0003DMT400095022"/>
    <property type="gene ID" value="PGSC0003DMG400044593"/>
</dbReference>
<feature type="compositionally biased region" description="Polar residues" evidence="1">
    <location>
        <begin position="146"/>
        <end position="162"/>
    </location>
</feature>
<evidence type="ECO:0000259" key="2">
    <source>
        <dbReference type="Pfam" id="PF20167"/>
    </source>
</evidence>
<dbReference type="InterPro" id="IPR046796">
    <property type="entry name" value="Transposase_32_dom"/>
</dbReference>
<feature type="region of interest" description="Disordered" evidence="1">
    <location>
        <begin position="132"/>
        <end position="165"/>
    </location>
</feature>
<keyword evidence="4" id="KW-1185">Reference proteome</keyword>
<protein>
    <recommendedName>
        <fullName evidence="2">Putative plant transposon protein domain-containing protein</fullName>
    </recommendedName>
</protein>
<dbReference type="PaxDb" id="4113-PGSC0003DMT400095022"/>
<dbReference type="HOGENOM" id="CLU_1456902_0_0_1"/>
<evidence type="ECO:0000313" key="3">
    <source>
        <dbReference type="EnsemblPlants" id="PGSC0003DMT400095022"/>
    </source>
</evidence>
<reference evidence="4" key="1">
    <citation type="journal article" date="2011" name="Nature">
        <title>Genome sequence and analysis of the tuber crop potato.</title>
        <authorList>
            <consortium name="The Potato Genome Sequencing Consortium"/>
        </authorList>
    </citation>
    <scope>NUCLEOTIDE SEQUENCE [LARGE SCALE GENOMIC DNA]</scope>
    <source>
        <strain evidence="4">cv. DM1-3 516 R44</strain>
    </source>
</reference>
<proteinExistence type="predicted"/>
<dbReference type="Gramene" id="PGSC0003DMT400095022">
    <property type="protein sequence ID" value="PGSC0003DMT400095022"/>
    <property type="gene ID" value="PGSC0003DMG400044593"/>
</dbReference>
<evidence type="ECO:0000256" key="1">
    <source>
        <dbReference type="SAM" id="MobiDB-lite"/>
    </source>
</evidence>
<name>M1DVE4_SOLTU</name>
<accession>M1DVE4</accession>
<dbReference type="Pfam" id="PF20167">
    <property type="entry name" value="Transposase_32"/>
    <property type="match status" value="1"/>
</dbReference>
<sequence>MAYFNTESYMDSPLSPFKRHRGISINEPFEAQNHRQTSTPQPSTQDKNKFILCHDKAVLVGTIIDREHIYVGAIVAIEILMRARKEKTLLPFPVLITQVCERARYHFRATTYIRVTPASSSDIRRIEAECLRDDMARRKPPPPYSTPSVNLATSTRGTSTPAPSVEKKCIHTLSSAASISGSPHYI</sequence>
<organism evidence="3 4">
    <name type="scientific">Solanum tuberosum</name>
    <name type="common">Potato</name>
    <dbReference type="NCBI Taxonomy" id="4113"/>
    <lineage>
        <taxon>Eukaryota</taxon>
        <taxon>Viridiplantae</taxon>
        <taxon>Streptophyta</taxon>
        <taxon>Embryophyta</taxon>
        <taxon>Tracheophyta</taxon>
        <taxon>Spermatophyta</taxon>
        <taxon>Magnoliopsida</taxon>
        <taxon>eudicotyledons</taxon>
        <taxon>Gunneridae</taxon>
        <taxon>Pentapetalae</taxon>
        <taxon>asterids</taxon>
        <taxon>lamiids</taxon>
        <taxon>Solanales</taxon>
        <taxon>Solanaceae</taxon>
        <taxon>Solanoideae</taxon>
        <taxon>Solaneae</taxon>
        <taxon>Solanum</taxon>
    </lineage>
</organism>
<dbReference type="AlphaFoldDB" id="M1DVE4"/>